<evidence type="ECO:0000256" key="2">
    <source>
        <dbReference type="ARBA" id="ARBA00022536"/>
    </source>
</evidence>
<keyword evidence="9" id="KW-0378">Hydrolase</keyword>
<dbReference type="PROSITE" id="PS01180">
    <property type="entry name" value="CUB"/>
    <property type="match status" value="3"/>
</dbReference>
<evidence type="ECO:0000256" key="4">
    <source>
        <dbReference type="ARBA" id="ARBA00022670"/>
    </source>
</evidence>
<gene>
    <name evidence="19" type="ORF">BSL78_02420</name>
</gene>
<feature type="domain" description="CUB" evidence="17">
    <location>
        <begin position="5"/>
        <end position="124"/>
    </location>
</feature>
<dbReference type="CDD" id="cd00041">
    <property type="entry name" value="CUB"/>
    <property type="match status" value="2"/>
</dbReference>
<reference evidence="19 20" key="1">
    <citation type="journal article" date="2017" name="PLoS Biol.">
        <title>The sea cucumber genome provides insights into morphological evolution and visceral regeneration.</title>
        <authorList>
            <person name="Zhang X."/>
            <person name="Sun L."/>
            <person name="Yuan J."/>
            <person name="Sun Y."/>
            <person name="Gao Y."/>
            <person name="Zhang L."/>
            <person name="Li S."/>
            <person name="Dai H."/>
            <person name="Hamel J.F."/>
            <person name="Liu C."/>
            <person name="Yu Y."/>
            <person name="Liu S."/>
            <person name="Lin W."/>
            <person name="Guo K."/>
            <person name="Jin S."/>
            <person name="Xu P."/>
            <person name="Storey K.B."/>
            <person name="Huan P."/>
            <person name="Zhang T."/>
            <person name="Zhou Y."/>
            <person name="Zhang J."/>
            <person name="Lin C."/>
            <person name="Li X."/>
            <person name="Xing L."/>
            <person name="Huo D."/>
            <person name="Sun M."/>
            <person name="Wang L."/>
            <person name="Mercier A."/>
            <person name="Li F."/>
            <person name="Yang H."/>
            <person name="Xiang J."/>
        </authorList>
    </citation>
    <scope>NUCLEOTIDE SEQUENCE [LARGE SCALE GENOMIC DNA]</scope>
    <source>
        <strain evidence="19">Shaxun</strain>
        <tissue evidence="19">Muscle</tissue>
    </source>
</reference>
<keyword evidence="2 16" id="KW-0245">EGF-like domain</keyword>
<dbReference type="SMART" id="SM00179">
    <property type="entry name" value="EGF_CA"/>
    <property type="match status" value="3"/>
</dbReference>
<evidence type="ECO:0000256" key="12">
    <source>
        <dbReference type="ARBA" id="ARBA00023157"/>
    </source>
</evidence>
<proteinExistence type="predicted"/>
<feature type="domain" description="EGF-like" evidence="18">
    <location>
        <begin position="165"/>
        <end position="206"/>
    </location>
</feature>
<keyword evidence="6" id="KW-0479">Metal-binding</keyword>
<dbReference type="GO" id="GO:0004252">
    <property type="term" value="F:serine-type endopeptidase activity"/>
    <property type="evidence" value="ECO:0007669"/>
    <property type="project" value="TreeGrafter"/>
</dbReference>
<dbReference type="GO" id="GO:0005615">
    <property type="term" value="C:extracellular space"/>
    <property type="evidence" value="ECO:0007669"/>
    <property type="project" value="TreeGrafter"/>
</dbReference>
<accession>A0A2G8LK86</accession>
<keyword evidence="20" id="KW-1185">Reference proteome</keyword>
<evidence type="ECO:0000313" key="19">
    <source>
        <dbReference type="EMBL" id="PIK60645.1"/>
    </source>
</evidence>
<dbReference type="GO" id="GO:0016020">
    <property type="term" value="C:membrane"/>
    <property type="evidence" value="ECO:0007669"/>
    <property type="project" value="UniProtKB-SubCell"/>
</dbReference>
<dbReference type="STRING" id="307972.A0A2G8LK86"/>
<evidence type="ECO:0000256" key="1">
    <source>
        <dbReference type="ARBA" id="ARBA00004479"/>
    </source>
</evidence>
<dbReference type="SMART" id="SM00181">
    <property type="entry name" value="EGF"/>
    <property type="match status" value="3"/>
</dbReference>
<comment type="caution">
    <text evidence="19">The sequence shown here is derived from an EMBL/GenBank/DDBJ whole genome shotgun (WGS) entry which is preliminary data.</text>
</comment>
<dbReference type="SUPFAM" id="SSF57184">
    <property type="entry name" value="Growth factor receptor domain"/>
    <property type="match status" value="1"/>
</dbReference>
<dbReference type="OrthoDB" id="431034at2759"/>
<dbReference type="PROSITE" id="PS00010">
    <property type="entry name" value="ASX_HYDROXYL"/>
    <property type="match status" value="1"/>
</dbReference>
<dbReference type="PANTHER" id="PTHR24255">
    <property type="entry name" value="COMPLEMENT COMPONENT 1, S SUBCOMPONENT-RELATED"/>
    <property type="match status" value="1"/>
</dbReference>
<keyword evidence="8" id="KW-0677">Repeat</keyword>
<comment type="caution">
    <text evidence="16">Lacks conserved residue(s) required for the propagation of feature annotation.</text>
</comment>
<dbReference type="Gene3D" id="2.10.25.10">
    <property type="entry name" value="Laminin"/>
    <property type="match status" value="3"/>
</dbReference>
<feature type="disulfide bond" evidence="15">
    <location>
        <begin position="253"/>
        <end position="280"/>
    </location>
</feature>
<dbReference type="PROSITE" id="PS50026">
    <property type="entry name" value="EGF_3"/>
    <property type="match status" value="1"/>
</dbReference>
<dbReference type="Pfam" id="PF00431">
    <property type="entry name" value="CUB"/>
    <property type="match status" value="3"/>
</dbReference>
<dbReference type="Proteomes" id="UP000230750">
    <property type="component" value="Unassembled WGS sequence"/>
</dbReference>
<dbReference type="GO" id="GO:0005509">
    <property type="term" value="F:calcium ion binding"/>
    <property type="evidence" value="ECO:0007669"/>
    <property type="project" value="InterPro"/>
</dbReference>
<dbReference type="InterPro" id="IPR035914">
    <property type="entry name" value="Sperma_CUB_dom_sf"/>
</dbReference>
<keyword evidence="12 15" id="KW-1015">Disulfide bond</keyword>
<evidence type="ECO:0000256" key="16">
    <source>
        <dbReference type="PROSITE-ProRule" id="PRU00076"/>
    </source>
</evidence>
<feature type="domain" description="CUB" evidence="17">
    <location>
        <begin position="377"/>
        <end position="485"/>
    </location>
</feature>
<evidence type="ECO:0000256" key="7">
    <source>
        <dbReference type="ARBA" id="ARBA00022729"/>
    </source>
</evidence>
<dbReference type="InterPro" id="IPR000742">
    <property type="entry name" value="EGF"/>
</dbReference>
<dbReference type="PANTHER" id="PTHR24255:SF31">
    <property type="entry name" value="CUBILIN-LIKE PROTEIN"/>
    <property type="match status" value="1"/>
</dbReference>
<evidence type="ECO:0000256" key="11">
    <source>
        <dbReference type="ARBA" id="ARBA00023136"/>
    </source>
</evidence>
<evidence type="ECO:0000259" key="17">
    <source>
        <dbReference type="PROSITE" id="PS01180"/>
    </source>
</evidence>
<dbReference type="GO" id="GO:0006508">
    <property type="term" value="P:proteolysis"/>
    <property type="evidence" value="ECO:0007669"/>
    <property type="project" value="UniProtKB-KW"/>
</dbReference>
<dbReference type="InterPro" id="IPR001881">
    <property type="entry name" value="EGF-like_Ca-bd_dom"/>
</dbReference>
<evidence type="ECO:0000256" key="14">
    <source>
        <dbReference type="ARBA" id="ARBA00023180"/>
    </source>
</evidence>
<dbReference type="SMART" id="SM00042">
    <property type="entry name" value="CUB"/>
    <property type="match status" value="3"/>
</dbReference>
<dbReference type="SUPFAM" id="SSF49854">
    <property type="entry name" value="Spermadhesin, CUB domain"/>
    <property type="match status" value="3"/>
</dbReference>
<dbReference type="InterPro" id="IPR000152">
    <property type="entry name" value="EGF-type_Asp/Asn_hydroxyl_site"/>
</dbReference>
<evidence type="ECO:0000259" key="18">
    <source>
        <dbReference type="PROSITE" id="PS50026"/>
    </source>
</evidence>
<feature type="domain" description="CUB" evidence="17">
    <location>
        <begin position="253"/>
        <end position="367"/>
    </location>
</feature>
<evidence type="ECO:0000256" key="9">
    <source>
        <dbReference type="ARBA" id="ARBA00022801"/>
    </source>
</evidence>
<dbReference type="FunFam" id="2.60.120.290:FF:000013">
    <property type="entry name" value="Membrane frizzled-related protein"/>
    <property type="match status" value="1"/>
</dbReference>
<evidence type="ECO:0000256" key="13">
    <source>
        <dbReference type="ARBA" id="ARBA00023170"/>
    </source>
</evidence>
<keyword evidence="5" id="KW-0812">Transmembrane</keyword>
<keyword evidence="3" id="KW-0254">Endocytosis</keyword>
<dbReference type="InterPro" id="IPR000859">
    <property type="entry name" value="CUB_dom"/>
</dbReference>
<dbReference type="InterPro" id="IPR009030">
    <property type="entry name" value="Growth_fac_rcpt_cys_sf"/>
</dbReference>
<dbReference type="GO" id="GO:0006897">
    <property type="term" value="P:endocytosis"/>
    <property type="evidence" value="ECO:0007669"/>
    <property type="project" value="UniProtKB-KW"/>
</dbReference>
<organism evidence="19 20">
    <name type="scientific">Stichopus japonicus</name>
    <name type="common">Sea cucumber</name>
    <dbReference type="NCBI Taxonomy" id="307972"/>
    <lineage>
        <taxon>Eukaryota</taxon>
        <taxon>Metazoa</taxon>
        <taxon>Echinodermata</taxon>
        <taxon>Eleutherozoa</taxon>
        <taxon>Echinozoa</taxon>
        <taxon>Holothuroidea</taxon>
        <taxon>Aspidochirotacea</taxon>
        <taxon>Aspidochirotida</taxon>
        <taxon>Stichopodidae</taxon>
        <taxon>Apostichopus</taxon>
    </lineage>
</organism>
<dbReference type="InterPro" id="IPR049883">
    <property type="entry name" value="NOTCH1_EGF-like"/>
</dbReference>
<keyword evidence="14" id="KW-0325">Glycoprotein</keyword>
<evidence type="ECO:0000256" key="6">
    <source>
        <dbReference type="ARBA" id="ARBA00022723"/>
    </source>
</evidence>
<keyword evidence="13" id="KW-0675">Receptor</keyword>
<keyword evidence="7" id="KW-0732">Signal</keyword>
<sequence length="487" mass="54344">MMVSAPPRVMTSLQGAIKNLNYPLPLPPESNQIWVITIREGLFVLLKVLNLDIAVSTRTGCHGDYLLILDGPHSYSDVITKLCQRQSHVGLVSSGQDLRIELHSEPFGAAAGQHTSLQAYYKARDVNECLVNNGGCAHACKNIFGSRLCGCRYGYRSIDFSKCEDIDECDNHNAGCAGICVNTEGSFYCACPEGYQLAPGNKTHCIDEDECSDPSKNSCEQVCVNIQGGHRCSCEEGFLLDEDGVSCGMLFNCSRNFTHEYAGVIQSPIIPDNIRTSVNCFWNIITYKDLTLTLRFLFRDWTPTQGCANYINITANQGAIRMREESFQICSGVLELADYHSDSDLLEMQFHSEWPHSSNFTLEYYTRENVIDWSKQCGGTLKGSGVLQSPGYPKFYPPNTKCLWQAVGAVKLKFHLFDLEREEGCLYDYLEVRDGEGVIGTNIRRFCGRKSPPEVLLTKTGSLFIEFRSDSSIQGRGFVAEFHIETI</sequence>
<evidence type="ECO:0000256" key="10">
    <source>
        <dbReference type="ARBA" id="ARBA00022989"/>
    </source>
</evidence>
<dbReference type="CDD" id="cd00054">
    <property type="entry name" value="EGF_CA"/>
    <property type="match status" value="1"/>
</dbReference>
<evidence type="ECO:0000313" key="20">
    <source>
        <dbReference type="Proteomes" id="UP000230750"/>
    </source>
</evidence>
<evidence type="ECO:0000256" key="8">
    <source>
        <dbReference type="ARBA" id="ARBA00022737"/>
    </source>
</evidence>
<evidence type="ECO:0000256" key="5">
    <source>
        <dbReference type="ARBA" id="ARBA00022692"/>
    </source>
</evidence>
<dbReference type="Gene3D" id="2.60.120.290">
    <property type="entry name" value="Spermadhesin, CUB domain"/>
    <property type="match status" value="3"/>
</dbReference>
<comment type="subcellular location">
    <subcellularLocation>
        <location evidence="1">Membrane</location>
        <topology evidence="1">Single-pass type I membrane protein</topology>
    </subcellularLocation>
</comment>
<dbReference type="AlphaFoldDB" id="A0A2G8LK86"/>
<dbReference type="Pfam" id="PF07645">
    <property type="entry name" value="EGF_CA"/>
    <property type="match status" value="2"/>
</dbReference>
<keyword evidence="4" id="KW-0645">Protease</keyword>
<keyword evidence="11" id="KW-0472">Membrane</keyword>
<evidence type="ECO:0000256" key="3">
    <source>
        <dbReference type="ARBA" id="ARBA00022583"/>
    </source>
</evidence>
<evidence type="ECO:0000256" key="15">
    <source>
        <dbReference type="PROSITE-ProRule" id="PRU00059"/>
    </source>
</evidence>
<keyword evidence="10" id="KW-1133">Transmembrane helix</keyword>
<dbReference type="FunFam" id="2.10.25.10:FF:000009">
    <property type="entry name" value="Low-density lipoprotein receptor isoform 1"/>
    <property type="match status" value="1"/>
</dbReference>
<protein>
    <submittedName>
        <fullName evidence="19">Putative dorsal-ventral patterning tolloid-like protein 1</fullName>
    </submittedName>
</protein>
<name>A0A2G8LK86_STIJA</name>
<dbReference type="PROSITE" id="PS01186">
    <property type="entry name" value="EGF_2"/>
    <property type="match status" value="1"/>
</dbReference>
<dbReference type="EMBL" id="MRZV01000051">
    <property type="protein sequence ID" value="PIK60645.1"/>
    <property type="molecule type" value="Genomic_DNA"/>
</dbReference>